<organism evidence="6 7">
    <name type="scientific">Neotoma lepida</name>
    <name type="common">Desert woodrat</name>
    <dbReference type="NCBI Taxonomy" id="56216"/>
    <lineage>
        <taxon>Eukaryota</taxon>
        <taxon>Metazoa</taxon>
        <taxon>Chordata</taxon>
        <taxon>Craniata</taxon>
        <taxon>Vertebrata</taxon>
        <taxon>Euteleostomi</taxon>
        <taxon>Mammalia</taxon>
        <taxon>Eutheria</taxon>
        <taxon>Euarchontoglires</taxon>
        <taxon>Glires</taxon>
        <taxon>Rodentia</taxon>
        <taxon>Myomorpha</taxon>
        <taxon>Muroidea</taxon>
        <taxon>Cricetidae</taxon>
        <taxon>Neotominae</taxon>
        <taxon>Neotoma</taxon>
    </lineage>
</organism>
<name>A0A1A6HHP6_NEOLE</name>
<dbReference type="GO" id="GO:0140662">
    <property type="term" value="F:ATP-dependent protein folding chaperone"/>
    <property type="evidence" value="ECO:0007669"/>
    <property type="project" value="InterPro"/>
</dbReference>
<evidence type="ECO:0000256" key="3">
    <source>
        <dbReference type="ARBA" id="ARBA00022840"/>
    </source>
</evidence>
<accession>A0A1A6HHP6</accession>
<feature type="compositionally biased region" description="Acidic residues" evidence="5">
    <location>
        <begin position="99"/>
        <end position="109"/>
    </location>
</feature>
<sequence length="109" mass="12320">MFLQKLISNASDGLDKSCYDSLTDPSKLDRGKKLKIDIIPNSQKCTLTLVETSIGMTKPDLIDNLETEGQKQISDNEANERKEEDDKNNKEKPEVEDVRSDEEDDTSKN</sequence>
<evidence type="ECO:0000256" key="2">
    <source>
        <dbReference type="ARBA" id="ARBA00022741"/>
    </source>
</evidence>
<comment type="caution">
    <text evidence="6">The sequence shown here is derived from an EMBL/GenBank/DDBJ whole genome shotgun (WGS) entry which is preliminary data.</text>
</comment>
<dbReference type="AlphaFoldDB" id="A0A1A6HHP6"/>
<dbReference type="EMBL" id="LZPO01034338">
    <property type="protein sequence ID" value="OBS77167.1"/>
    <property type="molecule type" value="Genomic_DNA"/>
</dbReference>
<dbReference type="GO" id="GO:0016887">
    <property type="term" value="F:ATP hydrolysis activity"/>
    <property type="evidence" value="ECO:0007669"/>
    <property type="project" value="InterPro"/>
</dbReference>
<evidence type="ECO:0000313" key="6">
    <source>
        <dbReference type="EMBL" id="OBS77167.1"/>
    </source>
</evidence>
<dbReference type="OrthoDB" id="28737at2759"/>
<reference evidence="6 7" key="1">
    <citation type="submission" date="2016-06" db="EMBL/GenBank/DDBJ databases">
        <title>The Draft Genome Sequence and Annotation of the Desert Woodrat Neotoma lepida.</title>
        <authorList>
            <person name="Campbell M."/>
            <person name="Oakeson K.F."/>
            <person name="Yandell M."/>
            <person name="Halpert J.R."/>
            <person name="Dearing D."/>
        </authorList>
    </citation>
    <scope>NUCLEOTIDE SEQUENCE [LARGE SCALE GENOMIC DNA]</scope>
    <source>
        <strain evidence="6">417</strain>
        <tissue evidence="6">Liver</tissue>
    </source>
</reference>
<evidence type="ECO:0000256" key="5">
    <source>
        <dbReference type="SAM" id="MobiDB-lite"/>
    </source>
</evidence>
<proteinExistence type="inferred from homology"/>
<feature type="compositionally biased region" description="Basic and acidic residues" evidence="5">
    <location>
        <begin position="78"/>
        <end position="98"/>
    </location>
</feature>
<dbReference type="InterPro" id="IPR036890">
    <property type="entry name" value="HATPase_C_sf"/>
</dbReference>
<evidence type="ECO:0000256" key="1">
    <source>
        <dbReference type="ARBA" id="ARBA00008239"/>
    </source>
</evidence>
<keyword evidence="4" id="KW-0143">Chaperone</keyword>
<keyword evidence="2" id="KW-0547">Nucleotide-binding</keyword>
<dbReference type="SUPFAM" id="SSF55874">
    <property type="entry name" value="ATPase domain of HSP90 chaperone/DNA topoisomerase II/histidine kinase"/>
    <property type="match status" value="1"/>
</dbReference>
<protein>
    <submittedName>
        <fullName evidence="6">Uncharacterized protein</fullName>
    </submittedName>
</protein>
<evidence type="ECO:0000256" key="4">
    <source>
        <dbReference type="ARBA" id="ARBA00023186"/>
    </source>
</evidence>
<dbReference type="Proteomes" id="UP000092124">
    <property type="component" value="Unassembled WGS sequence"/>
</dbReference>
<dbReference type="Gene3D" id="3.30.565.10">
    <property type="entry name" value="Histidine kinase-like ATPase, C-terminal domain"/>
    <property type="match status" value="1"/>
</dbReference>
<keyword evidence="3" id="KW-0067">ATP-binding</keyword>
<keyword evidence="7" id="KW-1185">Reference proteome</keyword>
<gene>
    <name evidence="6" type="ORF">A6R68_16389</name>
</gene>
<evidence type="ECO:0000313" key="7">
    <source>
        <dbReference type="Proteomes" id="UP000092124"/>
    </source>
</evidence>
<dbReference type="InterPro" id="IPR001404">
    <property type="entry name" value="Hsp90_fam"/>
</dbReference>
<dbReference type="GO" id="GO:0051082">
    <property type="term" value="F:unfolded protein binding"/>
    <property type="evidence" value="ECO:0007669"/>
    <property type="project" value="InterPro"/>
</dbReference>
<dbReference type="PANTHER" id="PTHR11528">
    <property type="entry name" value="HEAT SHOCK PROTEIN 90 FAMILY MEMBER"/>
    <property type="match status" value="1"/>
</dbReference>
<comment type="similarity">
    <text evidence="1">Belongs to the heat shock protein 90 family.</text>
</comment>
<feature type="region of interest" description="Disordered" evidence="5">
    <location>
        <begin position="61"/>
        <end position="109"/>
    </location>
</feature>
<dbReference type="STRING" id="56216.A0A1A6HHP6"/>
<dbReference type="GO" id="GO:0005524">
    <property type="term" value="F:ATP binding"/>
    <property type="evidence" value="ECO:0007669"/>
    <property type="project" value="UniProtKB-KW"/>
</dbReference>